<reference evidence="2 3" key="1">
    <citation type="journal article" date="2009" name="Nature">
        <title>The Sorghum bicolor genome and the diversification of grasses.</title>
        <authorList>
            <person name="Paterson A.H."/>
            <person name="Bowers J.E."/>
            <person name="Bruggmann R."/>
            <person name="Dubchak I."/>
            <person name="Grimwood J."/>
            <person name="Gundlach H."/>
            <person name="Haberer G."/>
            <person name="Hellsten U."/>
            <person name="Mitros T."/>
            <person name="Poliakov A."/>
            <person name="Schmutz J."/>
            <person name="Spannagl M."/>
            <person name="Tang H."/>
            <person name="Wang X."/>
            <person name="Wicker T."/>
            <person name="Bharti A.K."/>
            <person name="Chapman J."/>
            <person name="Feltus F.A."/>
            <person name="Gowik U."/>
            <person name="Grigoriev I.V."/>
            <person name="Lyons E."/>
            <person name="Maher C.A."/>
            <person name="Martis M."/>
            <person name="Narechania A."/>
            <person name="Otillar R.P."/>
            <person name="Penning B.W."/>
            <person name="Salamov A.A."/>
            <person name="Wang Y."/>
            <person name="Zhang L."/>
            <person name="Carpita N.C."/>
            <person name="Freeling M."/>
            <person name="Gingle A.R."/>
            <person name="Hash C.T."/>
            <person name="Keller B."/>
            <person name="Klein P."/>
            <person name="Kresovich S."/>
            <person name="McCann M.C."/>
            <person name="Ming R."/>
            <person name="Peterson D.G."/>
            <person name="Mehboob-ur-Rahman"/>
            <person name="Ware D."/>
            <person name="Westhoff P."/>
            <person name="Mayer K.F."/>
            <person name="Messing J."/>
            <person name="Rokhsar D.S."/>
        </authorList>
    </citation>
    <scope>NUCLEOTIDE SEQUENCE [LARGE SCALE GENOMIC DNA]</scope>
    <source>
        <strain evidence="3">cv. BTx623</strain>
    </source>
</reference>
<proteinExistence type="predicted"/>
<evidence type="ECO:0000256" key="1">
    <source>
        <dbReference type="SAM" id="MobiDB-lite"/>
    </source>
</evidence>
<dbReference type="Gramene" id="OQU86177">
    <property type="protein sequence ID" value="OQU86177"/>
    <property type="gene ID" value="SORBI_3003G038901"/>
</dbReference>
<sequence>MVVGVFMAQNSRVVPNNRGLAGATRRRPAAAGSQKPSTCNADVVGITGDGRKNEARCSSSRQYGRRGVVLLHALPHVRALAPVGKGLLPRFPSRCCPSGTKGPPFSSGSGNRG</sequence>
<dbReference type="EMBL" id="CM000762">
    <property type="protein sequence ID" value="OQU86177.1"/>
    <property type="molecule type" value="Genomic_DNA"/>
</dbReference>
<dbReference type="AlphaFoldDB" id="A0A1W0VVL1"/>
<name>A0A1W0VVL1_SORBI</name>
<reference evidence="3" key="2">
    <citation type="journal article" date="2018" name="Plant J.">
        <title>The Sorghum bicolor reference genome: improved assembly, gene annotations, a transcriptome atlas, and signatures of genome organization.</title>
        <authorList>
            <person name="McCormick R.F."/>
            <person name="Truong S.K."/>
            <person name="Sreedasyam A."/>
            <person name="Jenkins J."/>
            <person name="Shu S."/>
            <person name="Sims D."/>
            <person name="Kennedy M."/>
            <person name="Amirebrahimi M."/>
            <person name="Weers B.D."/>
            <person name="McKinley B."/>
            <person name="Mattison A."/>
            <person name="Morishige D.T."/>
            <person name="Grimwood J."/>
            <person name="Schmutz J."/>
            <person name="Mullet J.E."/>
        </authorList>
    </citation>
    <scope>NUCLEOTIDE SEQUENCE [LARGE SCALE GENOMIC DNA]</scope>
    <source>
        <strain evidence="3">cv. BTx623</strain>
    </source>
</reference>
<keyword evidence="3" id="KW-1185">Reference proteome</keyword>
<gene>
    <name evidence="2" type="ORF">SORBI_3003G038901</name>
</gene>
<feature type="region of interest" description="Disordered" evidence="1">
    <location>
        <begin position="90"/>
        <end position="113"/>
    </location>
</feature>
<protein>
    <submittedName>
        <fullName evidence="2">Uncharacterized protein</fullName>
    </submittedName>
</protein>
<accession>A0A1W0VVL1</accession>
<feature type="region of interest" description="Disordered" evidence="1">
    <location>
        <begin position="17"/>
        <end position="38"/>
    </location>
</feature>
<dbReference type="Proteomes" id="UP000000768">
    <property type="component" value="Chromosome 3"/>
</dbReference>
<evidence type="ECO:0000313" key="2">
    <source>
        <dbReference type="EMBL" id="OQU86177.1"/>
    </source>
</evidence>
<evidence type="ECO:0000313" key="3">
    <source>
        <dbReference type="Proteomes" id="UP000000768"/>
    </source>
</evidence>
<dbReference type="InParanoid" id="A0A1W0VVL1"/>
<organism evidence="2 3">
    <name type="scientific">Sorghum bicolor</name>
    <name type="common">Sorghum</name>
    <name type="synonym">Sorghum vulgare</name>
    <dbReference type="NCBI Taxonomy" id="4558"/>
    <lineage>
        <taxon>Eukaryota</taxon>
        <taxon>Viridiplantae</taxon>
        <taxon>Streptophyta</taxon>
        <taxon>Embryophyta</taxon>
        <taxon>Tracheophyta</taxon>
        <taxon>Spermatophyta</taxon>
        <taxon>Magnoliopsida</taxon>
        <taxon>Liliopsida</taxon>
        <taxon>Poales</taxon>
        <taxon>Poaceae</taxon>
        <taxon>PACMAD clade</taxon>
        <taxon>Panicoideae</taxon>
        <taxon>Andropogonodae</taxon>
        <taxon>Andropogoneae</taxon>
        <taxon>Sorghinae</taxon>
        <taxon>Sorghum</taxon>
    </lineage>
</organism>